<dbReference type="Gene3D" id="3.40.50.300">
    <property type="entry name" value="P-loop containing nucleotide triphosphate hydrolases"/>
    <property type="match status" value="1"/>
</dbReference>
<dbReference type="PIRSF" id="PIRSF007466">
    <property type="entry name" value="SpoIVA"/>
    <property type="match status" value="1"/>
</dbReference>
<dbReference type="InterPro" id="IPR046840">
    <property type="entry name" value="SpoIVA_C"/>
</dbReference>
<keyword evidence="2" id="KW-0175">Coiled coil</keyword>
<dbReference type="InterPro" id="IPR014201">
    <property type="entry name" value="Spore_IV_A"/>
</dbReference>
<evidence type="ECO:0000313" key="8">
    <source>
        <dbReference type="Proteomes" id="UP000092605"/>
    </source>
</evidence>
<evidence type="ECO:0000256" key="2">
    <source>
        <dbReference type="SAM" id="Coils"/>
    </source>
</evidence>
<comment type="subcellular location">
    <subcellularLocation>
        <location evidence="1">Cytoplasm</location>
    </subcellularLocation>
</comment>
<dbReference type="Pfam" id="PF20438">
    <property type="entry name" value="SpoIVA_middle"/>
    <property type="match status" value="1"/>
</dbReference>
<dbReference type="STRING" id="1121328.JWYL7_0646"/>
<dbReference type="NCBIfam" id="TIGR02836">
    <property type="entry name" value="spore_IV_A"/>
    <property type="match status" value="1"/>
</dbReference>
<evidence type="ECO:0000259" key="4">
    <source>
        <dbReference type="Pfam" id="PF20438"/>
    </source>
</evidence>
<keyword evidence="9" id="KW-1185">Reference proteome</keyword>
<dbReference type="Pfam" id="PF09547">
    <property type="entry name" value="SpoIVA_ATPase"/>
    <property type="match status" value="1"/>
</dbReference>
<dbReference type="InterPro" id="IPR046841">
    <property type="entry name" value="SpoIVA_middle"/>
</dbReference>
<reference evidence="7 9" key="2">
    <citation type="submission" date="2016-11" db="EMBL/GenBank/DDBJ databases">
        <authorList>
            <person name="Varghese N."/>
            <person name="Submissions S."/>
        </authorList>
    </citation>
    <scope>NUCLEOTIDE SEQUENCE [LARGE SCALE GENOMIC DNA]</scope>
    <source>
        <strain evidence="7 9">DSM 7308</strain>
    </source>
</reference>
<feature type="domain" description="Stage IV sporulation protein A middle" evidence="4">
    <location>
        <begin position="238"/>
        <end position="415"/>
    </location>
</feature>
<dbReference type="RefSeq" id="WP_066068988.1">
    <property type="nucleotide sequence ID" value="NZ_FRBG01000008.1"/>
</dbReference>
<dbReference type="Proteomes" id="UP000092605">
    <property type="component" value="Unassembled WGS sequence"/>
</dbReference>
<evidence type="ECO:0000313" key="7">
    <source>
        <dbReference type="EMBL" id="SHK97538.1"/>
    </source>
</evidence>
<organism evidence="6 8">
    <name type="scientific">Alkalithermobacter thermoalcaliphilus JW-YL-7 = DSM 7308</name>
    <dbReference type="NCBI Taxonomy" id="1121328"/>
    <lineage>
        <taxon>Bacteria</taxon>
        <taxon>Bacillati</taxon>
        <taxon>Bacillota</taxon>
        <taxon>Clostridia</taxon>
        <taxon>Peptostreptococcales</taxon>
        <taxon>Tepidibacteraceae</taxon>
        <taxon>Alkalithermobacter</taxon>
    </lineage>
</organism>
<proteinExistence type="predicted"/>
<dbReference type="OrthoDB" id="9761464at2"/>
<evidence type="ECO:0000313" key="6">
    <source>
        <dbReference type="EMBL" id="KXZ39571.1"/>
    </source>
</evidence>
<dbReference type="EMBL" id="LSFY01000001">
    <property type="protein sequence ID" value="KXZ39571.1"/>
    <property type="molecule type" value="Genomic_DNA"/>
</dbReference>
<comment type="function">
    <text evidence="1">ATPase. Has a role at an early stage in the morphogenesis of the spore coat.</text>
</comment>
<keyword evidence="1" id="KW-0067">ATP-binding</keyword>
<name>A0A150FPM9_CLOPD</name>
<reference evidence="6 8" key="1">
    <citation type="submission" date="2016-02" db="EMBL/GenBank/DDBJ databases">
        <title>Draft genome sequence for Clostridium paradoxum JW-YL-7.</title>
        <authorList>
            <person name="Utturkar S.M."/>
            <person name="Lancaster A."/>
            <person name="Poole F.L."/>
            <person name="Adams M.W."/>
            <person name="Brown S.D."/>
        </authorList>
    </citation>
    <scope>NUCLEOTIDE SEQUENCE [LARGE SCALE GENOMIC DNA]</scope>
    <source>
        <strain evidence="6 8">JW-YL-7</strain>
    </source>
</reference>
<dbReference type="SUPFAM" id="SSF52540">
    <property type="entry name" value="P-loop containing nucleoside triphosphate hydrolases"/>
    <property type="match status" value="1"/>
</dbReference>
<comment type="catalytic activity">
    <reaction evidence="1">
        <text>ATP + H2O = ADP + phosphate + H(+)</text>
        <dbReference type="Rhea" id="RHEA:13065"/>
        <dbReference type="ChEBI" id="CHEBI:15377"/>
        <dbReference type="ChEBI" id="CHEBI:15378"/>
        <dbReference type="ChEBI" id="CHEBI:30616"/>
        <dbReference type="ChEBI" id="CHEBI:43474"/>
        <dbReference type="ChEBI" id="CHEBI:456216"/>
    </reaction>
</comment>
<dbReference type="AlphaFoldDB" id="A0A150FPM9"/>
<dbReference type="InterPro" id="IPR046842">
    <property type="entry name" value="SpoIVA_ATPase"/>
</dbReference>
<evidence type="ECO:0000259" key="3">
    <source>
        <dbReference type="Pfam" id="PF09547"/>
    </source>
</evidence>
<feature type="coiled-coil region" evidence="2">
    <location>
        <begin position="335"/>
        <end position="362"/>
    </location>
</feature>
<dbReference type="PATRIC" id="fig|1121328.3.peg.650"/>
<keyword evidence="1" id="KW-0749">Sporulation</keyword>
<feature type="domain" description="Sporulation stage IV protein A C-terminal" evidence="5">
    <location>
        <begin position="417"/>
        <end position="491"/>
    </location>
</feature>
<keyword evidence="1" id="KW-0378">Hydrolase</keyword>
<feature type="domain" description="Stage IV sporulation protein A ATPase" evidence="3">
    <location>
        <begin position="2"/>
        <end position="236"/>
    </location>
</feature>
<evidence type="ECO:0000259" key="5">
    <source>
        <dbReference type="Pfam" id="PF20439"/>
    </source>
</evidence>
<dbReference type="GO" id="GO:0005524">
    <property type="term" value="F:ATP binding"/>
    <property type="evidence" value="ECO:0007669"/>
    <property type="project" value="UniProtKB-KW"/>
</dbReference>
<dbReference type="GO" id="GO:0005737">
    <property type="term" value="C:cytoplasm"/>
    <property type="evidence" value="ECO:0007669"/>
    <property type="project" value="UniProtKB-SubCell"/>
</dbReference>
<sequence length="491" mass="56445">MNTNIYEDISKRTNGDIYIGVVGPVRTGKSTFIKKFMELLVLPRIDKEYDRERTRDELPQSGDGKTIMTVEPKFVPNNGVEVKVKDKLRMKIKMVDCVGYLVEGALGHEEEGKQRKVSTPWKQEPIPFEEAAEIGTQKVIKDHSTIGIVITTDGSITGISRKSYLQAEERVIKELTELNKPFAIVLNTKNKDSEETLMLKNELEEKYNMRVLPLDVLNMDERDIENIMENVLYDFPLREININLPSWVEGLERNHWIKSSIMRTIKENLNNIRKIKDVDNIVESFNQVEFLEKTYINDVNLGEGIVEIRLEAGEELFYNIIEEKTGYKLEGQHQLLSLVSKLANVKREYDKVEKALNDVRTKGYGLVPPSLDELTLDEPEIFRHGNQFGVKLRANAPSLHLIRADIKTEVSPIVGAEKQGEELARYLLKEFEEDPSKLWESNMFGKSLHDLVKEQLQNKLFMMPEDIRNKMQKTLEKIINEGSGNLIAIIL</sequence>
<dbReference type="GO" id="GO:0030435">
    <property type="term" value="P:sporulation resulting in formation of a cellular spore"/>
    <property type="evidence" value="ECO:0007669"/>
    <property type="project" value="UniProtKB-KW"/>
</dbReference>
<dbReference type="GO" id="GO:0016887">
    <property type="term" value="F:ATP hydrolysis activity"/>
    <property type="evidence" value="ECO:0007669"/>
    <property type="project" value="InterPro"/>
</dbReference>
<dbReference type="Pfam" id="PF20439">
    <property type="entry name" value="SpoIVA_C"/>
    <property type="match status" value="1"/>
</dbReference>
<dbReference type="EC" id="3.6.1.-" evidence="1"/>
<dbReference type="Proteomes" id="UP000323392">
    <property type="component" value="Unassembled WGS sequence"/>
</dbReference>
<keyword evidence="1" id="KW-0547">Nucleotide-binding</keyword>
<protein>
    <recommendedName>
        <fullName evidence="1">Stage IV sporulation protein A</fullName>
        <ecNumber evidence="1">3.6.1.-</ecNumber>
    </recommendedName>
    <alternativeName>
        <fullName evidence="1">Coat morphogenetic protein SpoIVA</fullName>
    </alternativeName>
</protein>
<accession>A0A150FPM9</accession>
<evidence type="ECO:0000256" key="1">
    <source>
        <dbReference type="PIRNR" id="PIRNR007466"/>
    </source>
</evidence>
<comment type="caution">
    <text evidence="6">The sequence shown here is derived from an EMBL/GenBank/DDBJ whole genome shotgun (WGS) entry which is preliminary data.</text>
</comment>
<dbReference type="EMBL" id="FRBG01000008">
    <property type="protein sequence ID" value="SHK97538.1"/>
    <property type="molecule type" value="Genomic_DNA"/>
</dbReference>
<evidence type="ECO:0000313" key="9">
    <source>
        <dbReference type="Proteomes" id="UP000323392"/>
    </source>
</evidence>
<dbReference type="InterPro" id="IPR027417">
    <property type="entry name" value="P-loop_NTPase"/>
</dbReference>
<gene>
    <name evidence="6" type="ORF">JWYL7_0646</name>
    <name evidence="7" type="ORF">SAMN05661008_01239</name>
</gene>
<keyword evidence="1" id="KW-0963">Cytoplasm</keyword>